<keyword evidence="3" id="KW-1185">Reference proteome</keyword>
<dbReference type="InterPro" id="IPR051045">
    <property type="entry name" value="TonB-dependent_transducer"/>
</dbReference>
<evidence type="ECO:0000259" key="1">
    <source>
        <dbReference type="PROSITE" id="PS52015"/>
    </source>
</evidence>
<evidence type="ECO:0000313" key="2">
    <source>
        <dbReference type="EMBL" id="EHQ24582.1"/>
    </source>
</evidence>
<protein>
    <submittedName>
        <fullName evidence="2">TonB family protein</fullName>
    </submittedName>
</protein>
<dbReference type="InterPro" id="IPR037682">
    <property type="entry name" value="TonB_C"/>
</dbReference>
<evidence type="ECO:0000313" key="3">
    <source>
        <dbReference type="Proteomes" id="UP000002774"/>
    </source>
</evidence>
<gene>
    <name evidence="2" type="ORF">Mucpa_0386</name>
</gene>
<name>H1YH80_9SPHI</name>
<reference evidence="2" key="1">
    <citation type="submission" date="2011-09" db="EMBL/GenBank/DDBJ databases">
        <title>The permanent draft genome of Mucilaginibacter paludis DSM 18603.</title>
        <authorList>
            <consortium name="US DOE Joint Genome Institute (JGI-PGF)"/>
            <person name="Lucas S."/>
            <person name="Han J."/>
            <person name="Lapidus A."/>
            <person name="Bruce D."/>
            <person name="Goodwin L."/>
            <person name="Pitluck S."/>
            <person name="Peters L."/>
            <person name="Kyrpides N."/>
            <person name="Mavromatis K."/>
            <person name="Ivanova N."/>
            <person name="Mikhailova N."/>
            <person name="Held B."/>
            <person name="Detter J.C."/>
            <person name="Tapia R."/>
            <person name="Han C."/>
            <person name="Land M."/>
            <person name="Hauser L."/>
            <person name="Markowitz V."/>
            <person name="Cheng J.-F."/>
            <person name="Hugenholtz P."/>
            <person name="Woyke T."/>
            <person name="Wu D."/>
            <person name="Tindall B."/>
            <person name="Brambilla E."/>
            <person name="Klenk H.-P."/>
            <person name="Eisen J.A."/>
        </authorList>
    </citation>
    <scope>NUCLEOTIDE SEQUENCE [LARGE SCALE GENOMIC DNA]</scope>
    <source>
        <strain evidence="2">DSM 18603</strain>
    </source>
</reference>
<dbReference type="GO" id="GO:0055085">
    <property type="term" value="P:transmembrane transport"/>
    <property type="evidence" value="ECO:0007669"/>
    <property type="project" value="InterPro"/>
</dbReference>
<dbReference type="Proteomes" id="UP000002774">
    <property type="component" value="Chromosome"/>
</dbReference>
<dbReference type="HOGENOM" id="CLU_078461_0_0_10"/>
<dbReference type="AlphaFoldDB" id="H1YH80"/>
<dbReference type="Pfam" id="PF03544">
    <property type="entry name" value="TonB_C"/>
    <property type="match status" value="2"/>
</dbReference>
<dbReference type="GO" id="GO:0098797">
    <property type="term" value="C:plasma membrane protein complex"/>
    <property type="evidence" value="ECO:0007669"/>
    <property type="project" value="TreeGrafter"/>
</dbReference>
<organism evidence="2 3">
    <name type="scientific">Mucilaginibacter paludis DSM 18603</name>
    <dbReference type="NCBI Taxonomy" id="714943"/>
    <lineage>
        <taxon>Bacteria</taxon>
        <taxon>Pseudomonadati</taxon>
        <taxon>Bacteroidota</taxon>
        <taxon>Sphingobacteriia</taxon>
        <taxon>Sphingobacteriales</taxon>
        <taxon>Sphingobacteriaceae</taxon>
        <taxon>Mucilaginibacter</taxon>
    </lineage>
</organism>
<accession>H1YH80</accession>
<dbReference type="PROSITE" id="PS52015">
    <property type="entry name" value="TONB_CTD"/>
    <property type="match status" value="2"/>
</dbReference>
<dbReference type="OrthoDB" id="649093at2"/>
<feature type="domain" description="TonB C-terminal" evidence="1">
    <location>
        <begin position="59"/>
        <end position="155"/>
    </location>
</feature>
<dbReference type="PANTHER" id="PTHR33446">
    <property type="entry name" value="PROTEIN TONB-RELATED"/>
    <property type="match status" value="1"/>
</dbReference>
<sequence>MIKLKKSAKNIRLWPFWLVLLYSLPISSLANTVNNRGFNGDTTHDEIFMLAEQPPTFPGGNEELNKFLSNNLKYPELAVKNNIKGRVYAQFVVEKDGSLSNFKAVNDPGSGLAEEALRVLKLSPKWNAGMQNGKVVRVQYTVPVRFALNNPPPAKEGPAPQDTLNNEVIFTAVQVNPSFPGGEEAFGKFLRENIRYPSKAKINNTTGRTFTQFVVEPDGSLTNFKTLRDPGNGLGEEALRVLKLCPKWIPGTQNGKAVRVLYTVPINFSLAR</sequence>
<dbReference type="SUPFAM" id="SSF74653">
    <property type="entry name" value="TolA/TonB C-terminal domain"/>
    <property type="match status" value="2"/>
</dbReference>
<dbReference type="PANTHER" id="PTHR33446:SF2">
    <property type="entry name" value="PROTEIN TONB"/>
    <property type="match status" value="1"/>
</dbReference>
<feature type="domain" description="TonB C-terminal" evidence="1">
    <location>
        <begin position="181"/>
        <end position="272"/>
    </location>
</feature>
<dbReference type="EMBL" id="CM001403">
    <property type="protein sequence ID" value="EHQ24582.1"/>
    <property type="molecule type" value="Genomic_DNA"/>
</dbReference>
<dbReference type="STRING" id="714943.Mucpa_0386"/>
<dbReference type="Gene3D" id="3.30.1150.10">
    <property type="match status" value="2"/>
</dbReference>
<dbReference type="GO" id="GO:0031992">
    <property type="term" value="F:energy transducer activity"/>
    <property type="evidence" value="ECO:0007669"/>
    <property type="project" value="TreeGrafter"/>
</dbReference>
<proteinExistence type="predicted"/>
<dbReference type="RefSeq" id="WP_008504128.1">
    <property type="nucleotide sequence ID" value="NZ_CM001403.1"/>
</dbReference>
<dbReference type="eggNOG" id="COG0810">
    <property type="taxonomic scope" value="Bacteria"/>
</dbReference>